<accession>A0A0G0BUK7</accession>
<dbReference type="EC" id="2.3.1.234" evidence="6"/>
<dbReference type="EMBL" id="LBQE01000001">
    <property type="protein sequence ID" value="KKP73018.1"/>
    <property type="molecule type" value="Genomic_DNA"/>
</dbReference>
<reference evidence="8 9" key="1">
    <citation type="journal article" date="2015" name="Nature">
        <title>rRNA introns, odd ribosomes, and small enigmatic genomes across a large radiation of phyla.</title>
        <authorList>
            <person name="Brown C.T."/>
            <person name="Hug L.A."/>
            <person name="Thomas B.C."/>
            <person name="Sharon I."/>
            <person name="Castelle C.J."/>
            <person name="Singh A."/>
            <person name="Wilkins M.J."/>
            <person name="Williams K.H."/>
            <person name="Banfield J.F."/>
        </authorList>
    </citation>
    <scope>NUCLEOTIDE SEQUENCE [LARGE SCALE GENOMIC DNA]</scope>
</reference>
<dbReference type="Gene3D" id="3.30.420.40">
    <property type="match status" value="2"/>
</dbReference>
<comment type="similarity">
    <text evidence="6">Belongs to the KAE1 / TsaD family.</text>
</comment>
<dbReference type="PANTHER" id="PTHR11735">
    <property type="entry name" value="TRNA N6-ADENOSINE THREONYLCARBAMOYLTRANSFERASE"/>
    <property type="match status" value="1"/>
</dbReference>
<dbReference type="InterPro" id="IPR000905">
    <property type="entry name" value="Gcp-like_dom"/>
</dbReference>
<comment type="cofactor">
    <cofactor evidence="6">
        <name>Fe(2+)</name>
        <dbReference type="ChEBI" id="CHEBI:29033"/>
    </cofactor>
    <text evidence="6">Binds 1 Fe(2+) ion per subunit.</text>
</comment>
<feature type="binding site" evidence="6">
    <location>
        <begin position="149"/>
        <end position="153"/>
    </location>
    <ligand>
        <name>substrate</name>
    </ligand>
</feature>
<dbReference type="GO" id="GO:0002949">
    <property type="term" value="P:tRNA threonylcarbamoyladenosine modification"/>
    <property type="evidence" value="ECO:0007669"/>
    <property type="project" value="UniProtKB-UniRule"/>
</dbReference>
<feature type="binding site" evidence="6">
    <location>
        <position position="373"/>
    </location>
    <ligand>
        <name>Fe cation</name>
        <dbReference type="ChEBI" id="CHEBI:24875"/>
    </ligand>
</feature>
<keyword evidence="2 6" id="KW-0819">tRNA processing</keyword>
<proteinExistence type="inferred from homology"/>
<comment type="caution">
    <text evidence="8">The sequence shown here is derived from an EMBL/GenBank/DDBJ whole genome shotgun (WGS) entry which is preliminary data.</text>
</comment>
<evidence type="ECO:0000259" key="7">
    <source>
        <dbReference type="Pfam" id="PF00814"/>
    </source>
</evidence>
<feature type="domain" description="Gcp-like" evidence="7">
    <location>
        <begin position="258"/>
        <end position="379"/>
    </location>
</feature>
<dbReference type="PRINTS" id="PR00789">
    <property type="entry name" value="OSIALOPTASE"/>
</dbReference>
<organism evidence="8 9">
    <name type="scientific">Candidatus Nomurabacteria bacterium GW2011_GWB1_35_20</name>
    <dbReference type="NCBI Taxonomy" id="1618740"/>
    <lineage>
        <taxon>Bacteria</taxon>
        <taxon>Candidatus Nomuraibacteriota</taxon>
    </lineage>
</organism>
<dbReference type="GO" id="GO:0061711">
    <property type="term" value="F:tRNA N(6)-L-threonylcarbamoyladenine synthase activity"/>
    <property type="evidence" value="ECO:0007669"/>
    <property type="project" value="UniProtKB-EC"/>
</dbReference>
<dbReference type="SUPFAM" id="SSF53067">
    <property type="entry name" value="Actin-like ATPase domain"/>
    <property type="match status" value="2"/>
</dbReference>
<evidence type="ECO:0000256" key="2">
    <source>
        <dbReference type="ARBA" id="ARBA00022694"/>
    </source>
</evidence>
<dbReference type="GO" id="GO:0005506">
    <property type="term" value="F:iron ion binding"/>
    <property type="evidence" value="ECO:0007669"/>
    <property type="project" value="UniProtKB-UniRule"/>
</dbReference>
<feature type="binding site" evidence="6">
    <location>
        <position position="191"/>
    </location>
    <ligand>
        <name>substrate</name>
    </ligand>
</feature>
<feature type="binding site" evidence="6">
    <location>
        <position position="124"/>
    </location>
    <ligand>
        <name>Fe cation</name>
        <dbReference type="ChEBI" id="CHEBI:24875"/>
    </ligand>
</feature>
<evidence type="ECO:0000313" key="8">
    <source>
        <dbReference type="EMBL" id="KKP73018.1"/>
    </source>
</evidence>
<comment type="catalytic activity">
    <reaction evidence="5 6">
        <text>L-threonylcarbamoyladenylate + adenosine(37) in tRNA = N(6)-L-threonylcarbamoyladenosine(37) in tRNA + AMP + H(+)</text>
        <dbReference type="Rhea" id="RHEA:37059"/>
        <dbReference type="Rhea" id="RHEA-COMP:10162"/>
        <dbReference type="Rhea" id="RHEA-COMP:10163"/>
        <dbReference type="ChEBI" id="CHEBI:15378"/>
        <dbReference type="ChEBI" id="CHEBI:73682"/>
        <dbReference type="ChEBI" id="CHEBI:74411"/>
        <dbReference type="ChEBI" id="CHEBI:74418"/>
        <dbReference type="ChEBI" id="CHEBI:456215"/>
        <dbReference type="EC" id="2.3.1.234"/>
    </reaction>
</comment>
<protein>
    <recommendedName>
        <fullName evidence="6">tRNA N6-adenosine threonylcarbamoyltransferase</fullName>
        <ecNumber evidence="6">2.3.1.234</ecNumber>
    </recommendedName>
    <alternativeName>
        <fullName evidence="6">N6-L-threonylcarbamoyladenine synthase</fullName>
        <shortName evidence="6">t(6)A synthase</shortName>
    </alternativeName>
    <alternativeName>
        <fullName evidence="6">t(6)A37 threonylcarbamoyladenosine biosynthesis protein TsaD</fullName>
    </alternativeName>
    <alternativeName>
        <fullName evidence="6">tRNA threonylcarbamoyladenosine biosynthesis protein TsaD</fullName>
    </alternativeName>
</protein>
<dbReference type="GO" id="GO:0005737">
    <property type="term" value="C:cytoplasm"/>
    <property type="evidence" value="ECO:0007669"/>
    <property type="project" value="UniProtKB-SubCell"/>
</dbReference>
<dbReference type="NCBIfam" id="TIGR00329">
    <property type="entry name" value="gcp_kae1"/>
    <property type="match status" value="1"/>
</dbReference>
<evidence type="ECO:0000256" key="4">
    <source>
        <dbReference type="ARBA" id="ARBA00023315"/>
    </source>
</evidence>
<dbReference type="InterPro" id="IPR022450">
    <property type="entry name" value="TsaD"/>
</dbReference>
<dbReference type="InterPro" id="IPR043129">
    <property type="entry name" value="ATPase_NBD"/>
</dbReference>
<dbReference type="PATRIC" id="fig|1618740.3.peg.6"/>
<feature type="domain" description="Gcp-like" evidence="7">
    <location>
        <begin position="30"/>
        <end position="216"/>
    </location>
</feature>
<dbReference type="PANTHER" id="PTHR11735:SF6">
    <property type="entry name" value="TRNA N6-ADENOSINE THREONYLCARBAMOYLTRANSFERASE, MITOCHONDRIAL"/>
    <property type="match status" value="1"/>
</dbReference>
<keyword evidence="6" id="KW-0963">Cytoplasm</keyword>
<sequence>MRILSIETSCDDTAISILKCKGEFKKPSFQVLSNFSNSQIKIHAPYGGVYPMLAKREHIKNLPILLEKALKKARLDKKTKPVDIIAVTYGPGLEIALWTGITFAKDLAKKWNVPLMPVNHMEGHILSPFGKARGKFTIPKIDFPILSLLVSGGHTELILSQKWSASSASPGLMQYKIIGETLDDAAGEAYDKVARMLGLPYPGGPKISKLAEEVRFYGKGSRKYVAYGTLGRSDGDGQRKFSAENFRGDRSNILSELIKLPRPMMYSKDFNFSFSGLKTAVLYLIKKIGPPRLASGEAGKLNEEIKSKIALEFENAVIDVLVYKTMKAKEKYKAKTIIVAGGVACNKHLKRQMKKAVGKNIKLFFPEKELTIDNSIMIGMAGYLQFSKNNKKSSKLSDIKAKGNLRFK</sequence>
<gene>
    <name evidence="6" type="primary">tsaD</name>
    <name evidence="8" type="ORF">UR70_C0001G0006</name>
</gene>
<dbReference type="FunFam" id="3.30.420.40:FF:000012">
    <property type="entry name" value="tRNA N6-adenosine threonylcarbamoyltransferase"/>
    <property type="match status" value="1"/>
</dbReference>
<keyword evidence="6" id="KW-0408">Iron</keyword>
<name>A0A0G0BUK7_9BACT</name>
<evidence type="ECO:0000313" key="9">
    <source>
        <dbReference type="Proteomes" id="UP000034923"/>
    </source>
</evidence>
<comment type="function">
    <text evidence="6">Required for the formation of a threonylcarbamoyl group on adenosine at position 37 (t(6)A37) in tRNAs that read codons beginning with adenine. Is involved in the transfer of the threonylcarbamoyl moiety of threonylcarbamoyl-AMP (TC-AMP) to the N6 group of A37, together with TsaE and TsaB. TsaD likely plays a direct catalytic role in this reaction.</text>
</comment>
<keyword evidence="4 6" id="KW-0012">Acyltransferase</keyword>
<keyword evidence="3 6" id="KW-0479">Metal-binding</keyword>
<evidence type="ECO:0000256" key="5">
    <source>
        <dbReference type="ARBA" id="ARBA00048117"/>
    </source>
</evidence>
<dbReference type="Proteomes" id="UP000034923">
    <property type="component" value="Unassembled WGS sequence"/>
</dbReference>
<dbReference type="AlphaFoldDB" id="A0A0G0BUK7"/>
<feature type="binding site" evidence="6">
    <location>
        <position position="120"/>
    </location>
    <ligand>
        <name>Fe cation</name>
        <dbReference type="ChEBI" id="CHEBI:24875"/>
    </ligand>
</feature>
<keyword evidence="1 6" id="KW-0808">Transferase</keyword>
<dbReference type="HAMAP" id="MF_01445">
    <property type="entry name" value="TsaD"/>
    <property type="match status" value="1"/>
</dbReference>
<evidence type="ECO:0000256" key="3">
    <source>
        <dbReference type="ARBA" id="ARBA00022723"/>
    </source>
</evidence>
<dbReference type="InterPro" id="IPR017861">
    <property type="entry name" value="KAE1/TsaD"/>
</dbReference>
<feature type="binding site" evidence="6">
    <location>
        <position position="204"/>
    </location>
    <ligand>
        <name>substrate</name>
    </ligand>
</feature>
<comment type="caution">
    <text evidence="6">Lacks conserved residue(s) required for the propagation of feature annotation.</text>
</comment>
<evidence type="ECO:0000256" key="1">
    <source>
        <dbReference type="ARBA" id="ARBA00022679"/>
    </source>
</evidence>
<evidence type="ECO:0000256" key="6">
    <source>
        <dbReference type="HAMAP-Rule" id="MF_01445"/>
    </source>
</evidence>
<dbReference type="Pfam" id="PF00814">
    <property type="entry name" value="TsaD"/>
    <property type="match status" value="2"/>
</dbReference>
<comment type="subcellular location">
    <subcellularLocation>
        <location evidence="6">Cytoplasm</location>
    </subcellularLocation>
</comment>
<feature type="binding site" evidence="6">
    <location>
        <position position="346"/>
    </location>
    <ligand>
        <name>substrate</name>
    </ligand>
</feature>